<evidence type="ECO:0000259" key="11">
    <source>
        <dbReference type="Pfam" id="PF01134"/>
    </source>
</evidence>
<sequence>MHKGKADGIHRLGYALVRGKAGRELVYVQKGFGHLLNSTVLRLAIYTAYRGERKRYRGYEMAHVALVGGGLAGTECAWQLAKSGIEVTLYEMKPGKRSEAHSEDGLAELICSNSFRATGPAAAIGLLKEEMSSLGSLIMEAAFATQVPAGGALAVDRTLFSEYITDKIENHEKITVVHQEILTLDAEELQGHDAVIIAAGPLASAELAESLMAAVGDERLYFYDAIAPIISRDSVDFDKAFWGSRWKPEDDDYLNCPMSEDEYKAFVAALIAGEKVQPRDFEKEIHFEGCLPVEAMAERGEMTLAFGPLKPVGFVDPKTGERPFAIVQLRTENKDKTAFNLVGFQTKLKYPEQKRVFRMIPGLEQAEFLRLGSIHRNTYVNAPQALDETLQLKNRPGFYLAGQITGVEGYLESAACGLWLGLSLGYRVNGIVIAEPPVETALGALLGHLRTVPDKRFQPSNVNFGLMPGLKKKMKKKLRKEAYGVRAQEAFGTWIEAVGLKK</sequence>
<evidence type="ECO:0000256" key="3">
    <source>
        <dbReference type="ARBA" id="ARBA00022603"/>
    </source>
</evidence>
<keyword evidence="5 10" id="KW-0808">Transferase</keyword>
<dbReference type="Proteomes" id="UP001317742">
    <property type="component" value="Chromosome"/>
</dbReference>
<dbReference type="PANTHER" id="PTHR11806:SF2">
    <property type="entry name" value="METHYLENETETRAHYDROFOLATE--TRNA-(URACIL-5-)-METHYLTRANSFERASE TRMFO"/>
    <property type="match status" value="1"/>
</dbReference>
<dbReference type="EMBL" id="AP026709">
    <property type="protein sequence ID" value="BDQ36060.1"/>
    <property type="molecule type" value="Genomic_DNA"/>
</dbReference>
<evidence type="ECO:0000256" key="6">
    <source>
        <dbReference type="ARBA" id="ARBA00022694"/>
    </source>
</evidence>
<reference evidence="12 13" key="1">
    <citation type="submission" date="2022-08" db="EMBL/GenBank/DDBJ databases">
        <title>Genome Sequence of the sulphate-reducing bacterium, Pseudodesulfovibrio sp. SYK.</title>
        <authorList>
            <person name="Kondo R."/>
            <person name="Kataoka T."/>
        </authorList>
    </citation>
    <scope>NUCLEOTIDE SEQUENCE [LARGE SCALE GENOMIC DNA]</scope>
    <source>
        <strain evidence="12 13">SYK</strain>
    </source>
</reference>
<keyword evidence="8 10" id="KW-0521">NADP</keyword>
<feature type="binding site" evidence="10">
    <location>
        <begin position="68"/>
        <end position="73"/>
    </location>
    <ligand>
        <name>FAD</name>
        <dbReference type="ChEBI" id="CHEBI:57692"/>
    </ligand>
</feature>
<dbReference type="InterPro" id="IPR002218">
    <property type="entry name" value="MnmG-rel"/>
</dbReference>
<comment type="cofactor">
    <cofactor evidence="1 10">
        <name>FAD</name>
        <dbReference type="ChEBI" id="CHEBI:57692"/>
    </cofactor>
</comment>
<dbReference type="InterPro" id="IPR036188">
    <property type="entry name" value="FAD/NAD-bd_sf"/>
</dbReference>
<evidence type="ECO:0000256" key="1">
    <source>
        <dbReference type="ARBA" id="ARBA00001974"/>
    </source>
</evidence>
<organism evidence="12 13">
    <name type="scientific">Pseudodesulfovibrio nedwellii</name>
    <dbReference type="NCBI Taxonomy" id="2973072"/>
    <lineage>
        <taxon>Bacteria</taxon>
        <taxon>Pseudomonadati</taxon>
        <taxon>Thermodesulfobacteriota</taxon>
        <taxon>Desulfovibrionia</taxon>
        <taxon>Desulfovibrionales</taxon>
        <taxon>Desulfovibrionaceae</taxon>
    </lineage>
</organism>
<keyword evidence="4 10" id="KW-0285">Flavoprotein</keyword>
<protein>
    <recommendedName>
        <fullName evidence="10">Methylenetetrahydrofolate--tRNA-(uracil-5-)-methyltransferase TrmFO</fullName>
        <ecNumber evidence="10">2.1.1.74</ecNumber>
    </recommendedName>
    <alternativeName>
        <fullName evidence="10">Folate-dependent tRNA (uracil-5-)-methyltransferase</fullName>
    </alternativeName>
    <alternativeName>
        <fullName evidence="10">Folate-dependent tRNA(M-5-U54)-methyltransferase</fullName>
    </alternativeName>
</protein>
<dbReference type="NCBIfam" id="TIGR00137">
    <property type="entry name" value="gid_trmFO"/>
    <property type="match status" value="1"/>
</dbReference>
<evidence type="ECO:0000256" key="8">
    <source>
        <dbReference type="ARBA" id="ARBA00022857"/>
    </source>
</evidence>
<feature type="domain" description="MnmG N-terminal" evidence="11">
    <location>
        <begin position="64"/>
        <end position="429"/>
    </location>
</feature>
<dbReference type="InterPro" id="IPR004417">
    <property type="entry name" value="TrmFO"/>
</dbReference>
<comment type="catalytic activity">
    <reaction evidence="10">
        <text>uridine(54) in tRNA + (6R)-5,10-methylene-5,6,7,8-tetrahydrofolate + NADH + H(+) = 5-methyluridine(54) in tRNA + (6S)-5,6,7,8-tetrahydrofolate + NAD(+)</text>
        <dbReference type="Rhea" id="RHEA:16873"/>
        <dbReference type="Rhea" id="RHEA-COMP:10167"/>
        <dbReference type="Rhea" id="RHEA-COMP:10193"/>
        <dbReference type="ChEBI" id="CHEBI:15378"/>
        <dbReference type="ChEBI" id="CHEBI:15636"/>
        <dbReference type="ChEBI" id="CHEBI:57453"/>
        <dbReference type="ChEBI" id="CHEBI:57540"/>
        <dbReference type="ChEBI" id="CHEBI:57945"/>
        <dbReference type="ChEBI" id="CHEBI:65315"/>
        <dbReference type="ChEBI" id="CHEBI:74447"/>
        <dbReference type="EC" id="2.1.1.74"/>
    </reaction>
</comment>
<keyword evidence="3 10" id="KW-0489">Methyltransferase</keyword>
<dbReference type="Gene3D" id="3.50.50.60">
    <property type="entry name" value="FAD/NAD(P)-binding domain"/>
    <property type="match status" value="2"/>
</dbReference>
<evidence type="ECO:0000256" key="10">
    <source>
        <dbReference type="HAMAP-Rule" id="MF_01037"/>
    </source>
</evidence>
<dbReference type="NCBIfam" id="NF003739">
    <property type="entry name" value="PRK05335.1"/>
    <property type="match status" value="1"/>
</dbReference>
<dbReference type="EC" id="2.1.1.74" evidence="10"/>
<dbReference type="HAMAP" id="MF_01037">
    <property type="entry name" value="TrmFO"/>
    <property type="match status" value="1"/>
</dbReference>
<evidence type="ECO:0000256" key="7">
    <source>
        <dbReference type="ARBA" id="ARBA00022827"/>
    </source>
</evidence>
<evidence type="ECO:0000256" key="9">
    <source>
        <dbReference type="ARBA" id="ARBA00023027"/>
    </source>
</evidence>
<evidence type="ECO:0000313" key="13">
    <source>
        <dbReference type="Proteomes" id="UP001317742"/>
    </source>
</evidence>
<comment type="subcellular location">
    <subcellularLocation>
        <location evidence="10">Cytoplasm</location>
    </subcellularLocation>
</comment>
<comment type="catalytic activity">
    <reaction evidence="10">
        <text>uridine(54) in tRNA + (6R)-5,10-methylene-5,6,7,8-tetrahydrofolate + NADPH + H(+) = 5-methyluridine(54) in tRNA + (6S)-5,6,7,8-tetrahydrofolate + NADP(+)</text>
        <dbReference type="Rhea" id="RHEA:62372"/>
        <dbReference type="Rhea" id="RHEA-COMP:10167"/>
        <dbReference type="Rhea" id="RHEA-COMP:10193"/>
        <dbReference type="ChEBI" id="CHEBI:15378"/>
        <dbReference type="ChEBI" id="CHEBI:15636"/>
        <dbReference type="ChEBI" id="CHEBI:57453"/>
        <dbReference type="ChEBI" id="CHEBI:57783"/>
        <dbReference type="ChEBI" id="CHEBI:58349"/>
        <dbReference type="ChEBI" id="CHEBI:65315"/>
        <dbReference type="ChEBI" id="CHEBI:74447"/>
        <dbReference type="EC" id="2.1.1.74"/>
    </reaction>
</comment>
<dbReference type="PANTHER" id="PTHR11806">
    <property type="entry name" value="GLUCOSE INHIBITED DIVISION PROTEIN A"/>
    <property type="match status" value="1"/>
</dbReference>
<dbReference type="SUPFAM" id="SSF51905">
    <property type="entry name" value="FAD/NAD(P)-binding domain"/>
    <property type="match status" value="1"/>
</dbReference>
<comment type="similarity">
    <text evidence="10">Belongs to the MnmG family. TrmFO subfamily.</text>
</comment>
<comment type="function">
    <text evidence="10">Catalyzes the folate-dependent formation of 5-methyl-uridine at position 54 (M-5-U54) in all tRNAs.</text>
</comment>
<evidence type="ECO:0000313" key="12">
    <source>
        <dbReference type="EMBL" id="BDQ36060.1"/>
    </source>
</evidence>
<gene>
    <name evidence="10 12" type="primary">trmFO</name>
    <name evidence="12" type="ORF">SYK_04200</name>
</gene>
<keyword evidence="6 10" id="KW-0819">tRNA processing</keyword>
<name>A0ABN6RYI6_9BACT</name>
<evidence type="ECO:0000256" key="2">
    <source>
        <dbReference type="ARBA" id="ARBA00022490"/>
    </source>
</evidence>
<evidence type="ECO:0000256" key="5">
    <source>
        <dbReference type="ARBA" id="ARBA00022679"/>
    </source>
</evidence>
<accession>A0ABN6RYI6</accession>
<proteinExistence type="inferred from homology"/>
<keyword evidence="2 10" id="KW-0963">Cytoplasm</keyword>
<dbReference type="InterPro" id="IPR040131">
    <property type="entry name" value="MnmG_N"/>
</dbReference>
<evidence type="ECO:0000256" key="4">
    <source>
        <dbReference type="ARBA" id="ARBA00022630"/>
    </source>
</evidence>
<keyword evidence="13" id="KW-1185">Reference proteome</keyword>
<keyword evidence="7 10" id="KW-0274">FAD</keyword>
<keyword evidence="9 10" id="KW-0520">NAD</keyword>
<dbReference type="Pfam" id="PF01134">
    <property type="entry name" value="GIDA"/>
    <property type="match status" value="1"/>
</dbReference>